<organism evidence="9 10">
    <name type="scientific">Hyalomma marginatum</name>
    <dbReference type="NCBI Taxonomy" id="34627"/>
    <lineage>
        <taxon>Eukaryota</taxon>
        <taxon>Metazoa</taxon>
        <taxon>Ecdysozoa</taxon>
        <taxon>Arthropoda</taxon>
        <taxon>Chelicerata</taxon>
        <taxon>Arachnida</taxon>
        <taxon>Acari</taxon>
        <taxon>Parasitiformes</taxon>
        <taxon>Ixodida</taxon>
        <taxon>Ixodoidea</taxon>
        <taxon>Ixodidae</taxon>
        <taxon>Hyalomminae</taxon>
        <taxon>Hyalomma</taxon>
    </lineage>
</organism>
<evidence type="ECO:0000259" key="8">
    <source>
        <dbReference type="SMART" id="SM00244"/>
    </source>
</evidence>
<dbReference type="SMART" id="SM00244">
    <property type="entry name" value="PHB"/>
    <property type="match status" value="1"/>
</dbReference>
<name>A0A8S4BU45_9ACAR</name>
<feature type="region of interest" description="Disordered" evidence="6">
    <location>
        <begin position="14"/>
        <end position="34"/>
    </location>
</feature>
<dbReference type="InterPro" id="IPR010201">
    <property type="entry name" value="HflK"/>
</dbReference>
<dbReference type="Proteomes" id="UP000837675">
    <property type="component" value="Unassembled WGS sequence"/>
</dbReference>
<dbReference type="CDD" id="cd03404">
    <property type="entry name" value="SPFH_HflK"/>
    <property type="match status" value="1"/>
</dbReference>
<comment type="subcellular location">
    <subcellularLocation>
        <location evidence="1">Membrane</location>
    </subcellularLocation>
</comment>
<gene>
    <name evidence="9" type="ORF">MHYMCMPASI_00314</name>
</gene>
<evidence type="ECO:0000313" key="9">
    <source>
        <dbReference type="EMBL" id="CAG7590471.1"/>
    </source>
</evidence>
<evidence type="ECO:0000256" key="6">
    <source>
        <dbReference type="SAM" id="MobiDB-lite"/>
    </source>
</evidence>
<dbReference type="InterPro" id="IPR050710">
    <property type="entry name" value="Band7/mec-2_domain"/>
</dbReference>
<keyword evidence="9" id="KW-0378">Hydrolase</keyword>
<sequence>MSFIDNLLTFENPWGNNTPNKDKDQGRSWPSNTNSDLDELIKKVQEKIISFLSKGNNRSAKDNTPINPSPVVLAFFIGLIFVWLATGFYTIDTDEEGVVMRFGKYNRTATPGLNYKLPSPIETVEKISVTRINKEMIGLKAFPGKININNNSDETDSSNPKESQMLTGDENIIDMHFFVQWYIKSAKDYLFNIKDDIGESTIKVSAESAMRQVVGRVKISEALSEQRQEIEQRAKNILQEILDSYNSGIEVVNVGILYSYVAPEVRDAYRDIQSAKADKEREINEAFAYRNDIIPRARGEAQAVIEEAKAYKESAIARATGEAERFKNIVSQYQSAREATKKRMYIETMEHVLKDLNKVIVDKSFAGKSVPFFSINELMKKNYDK</sequence>
<keyword evidence="9" id="KW-0645">Protease</keyword>
<feature type="domain" description="Band 7" evidence="8">
    <location>
        <begin position="86"/>
        <end position="273"/>
    </location>
</feature>
<keyword evidence="5 7" id="KW-0472">Membrane</keyword>
<dbReference type="InterPro" id="IPR036013">
    <property type="entry name" value="Band_7/SPFH_dom_sf"/>
</dbReference>
<dbReference type="AlphaFoldDB" id="A0A8S4BU45"/>
<accession>A0A8S4BU45</accession>
<evidence type="ECO:0000256" key="4">
    <source>
        <dbReference type="ARBA" id="ARBA00022989"/>
    </source>
</evidence>
<dbReference type="PANTHER" id="PTHR43327:SF2">
    <property type="entry name" value="MODULATOR OF FTSH PROTEASE HFLK"/>
    <property type="match status" value="1"/>
</dbReference>
<proteinExistence type="inferred from homology"/>
<evidence type="ECO:0000256" key="7">
    <source>
        <dbReference type="SAM" id="Phobius"/>
    </source>
</evidence>
<evidence type="ECO:0000256" key="2">
    <source>
        <dbReference type="ARBA" id="ARBA00006971"/>
    </source>
</evidence>
<dbReference type="SUPFAM" id="SSF117892">
    <property type="entry name" value="Band 7/SPFH domain"/>
    <property type="match status" value="1"/>
</dbReference>
<dbReference type="PANTHER" id="PTHR43327">
    <property type="entry name" value="STOMATIN-LIKE PROTEIN 2, MITOCHONDRIAL"/>
    <property type="match status" value="1"/>
</dbReference>
<comment type="similarity">
    <text evidence="2">Belongs to the band 7/mec-2 family. HflK subfamily.</text>
</comment>
<evidence type="ECO:0000256" key="3">
    <source>
        <dbReference type="ARBA" id="ARBA00022692"/>
    </source>
</evidence>
<dbReference type="EMBL" id="CAJVAF010000104">
    <property type="protein sequence ID" value="CAG7590471.1"/>
    <property type="molecule type" value="Genomic_DNA"/>
</dbReference>
<comment type="caution">
    <text evidence="9">The sequence shown here is derived from an EMBL/GenBank/DDBJ whole genome shotgun (WGS) entry which is preliminary data.</text>
</comment>
<keyword evidence="3 7" id="KW-0812">Transmembrane</keyword>
<evidence type="ECO:0000313" key="10">
    <source>
        <dbReference type="Proteomes" id="UP000837675"/>
    </source>
</evidence>
<reference evidence="9" key="1">
    <citation type="submission" date="2021-06" db="EMBL/GenBank/DDBJ databases">
        <authorList>
            <person name="Nardi T."/>
            <person name="Nardi T."/>
        </authorList>
    </citation>
    <scope>NUCLEOTIDE SEQUENCE</scope>
</reference>
<dbReference type="GO" id="GO:0016020">
    <property type="term" value="C:membrane"/>
    <property type="evidence" value="ECO:0007669"/>
    <property type="project" value="UniProtKB-SubCell"/>
</dbReference>
<feature type="transmembrane region" description="Helical" evidence="7">
    <location>
        <begin position="71"/>
        <end position="91"/>
    </location>
</feature>
<dbReference type="Gene3D" id="3.30.479.30">
    <property type="entry name" value="Band 7 domain"/>
    <property type="match status" value="1"/>
</dbReference>
<dbReference type="NCBIfam" id="TIGR01933">
    <property type="entry name" value="hflK"/>
    <property type="match status" value="1"/>
</dbReference>
<evidence type="ECO:0000256" key="5">
    <source>
        <dbReference type="ARBA" id="ARBA00023136"/>
    </source>
</evidence>
<dbReference type="Pfam" id="PF01145">
    <property type="entry name" value="Band_7"/>
    <property type="match status" value="1"/>
</dbReference>
<dbReference type="GO" id="GO:0008233">
    <property type="term" value="F:peptidase activity"/>
    <property type="evidence" value="ECO:0007669"/>
    <property type="project" value="UniProtKB-KW"/>
</dbReference>
<protein>
    <submittedName>
        <fullName evidence="9">FtsH protease activity modulator HflK</fullName>
    </submittedName>
</protein>
<dbReference type="InterPro" id="IPR001107">
    <property type="entry name" value="Band_7"/>
</dbReference>
<keyword evidence="4 7" id="KW-1133">Transmembrane helix</keyword>
<dbReference type="GO" id="GO:0006508">
    <property type="term" value="P:proteolysis"/>
    <property type="evidence" value="ECO:0007669"/>
    <property type="project" value="UniProtKB-KW"/>
</dbReference>
<keyword evidence="10" id="KW-1185">Reference proteome</keyword>
<evidence type="ECO:0000256" key="1">
    <source>
        <dbReference type="ARBA" id="ARBA00004370"/>
    </source>
</evidence>